<feature type="DNA-binding region" description="H-T-H motif" evidence="2">
    <location>
        <begin position="35"/>
        <end position="54"/>
    </location>
</feature>
<evidence type="ECO:0000256" key="1">
    <source>
        <dbReference type="ARBA" id="ARBA00023125"/>
    </source>
</evidence>
<reference evidence="4 5" key="1">
    <citation type="submission" date="2017-06" db="EMBL/GenBank/DDBJ databases">
        <authorList>
            <consortium name="Pathogen Informatics"/>
        </authorList>
    </citation>
    <scope>NUCLEOTIDE SEQUENCE [LARGE SCALE GENOMIC DNA]</scope>
    <source>
        <strain evidence="4 5">NCTC12018</strain>
    </source>
</reference>
<proteinExistence type="predicted"/>
<keyword evidence="4" id="KW-0808">Transferase</keyword>
<dbReference type="RefSeq" id="WP_095066616.1">
    <property type="nucleotide sequence ID" value="NZ_LT906470.1"/>
</dbReference>
<keyword evidence="1 2" id="KW-0238">DNA-binding</keyword>
<dbReference type="Gene3D" id="1.10.357.10">
    <property type="entry name" value="Tetracycline Repressor, domain 2"/>
    <property type="match status" value="1"/>
</dbReference>
<keyword evidence="5" id="KW-1185">Reference proteome</keyword>
<gene>
    <name evidence="4" type="ORF">SAMEA44547418_01846</name>
</gene>
<name>A0A239ZX41_9FIRM</name>
<dbReference type="InterPro" id="IPR009057">
    <property type="entry name" value="Homeodomain-like_sf"/>
</dbReference>
<sequence>MIHSNIPVTDKQNTKQCIKCAFLKLLQTQSFTKIRITSICTEAHITRSTFYFHYTDIYALLHDIIDDALILVNSISNYECQGMMKNLVELLKSDDPYILMHHAEQLPPCHRLIHIPEYHALFTDITIAPLVTDRIYEAEKPKIVPTIMKENDLSEEDASLIFRFIVSGTLAINQLMSVHNRREWYAKQANVLRFILRGLQLL</sequence>
<dbReference type="EMBL" id="LT906470">
    <property type="protein sequence ID" value="SNV75792.1"/>
    <property type="molecule type" value="Genomic_DNA"/>
</dbReference>
<evidence type="ECO:0000313" key="4">
    <source>
        <dbReference type="EMBL" id="SNV75792.1"/>
    </source>
</evidence>
<accession>A0A239ZX41</accession>
<dbReference type="KEGG" id="vrm:44547418_01846"/>
<evidence type="ECO:0000313" key="5">
    <source>
        <dbReference type="Proteomes" id="UP000214973"/>
    </source>
</evidence>
<organism evidence="4 5">
    <name type="scientific">Veillonella rodentium</name>
    <dbReference type="NCBI Taxonomy" id="248315"/>
    <lineage>
        <taxon>Bacteria</taxon>
        <taxon>Bacillati</taxon>
        <taxon>Bacillota</taxon>
        <taxon>Negativicutes</taxon>
        <taxon>Veillonellales</taxon>
        <taxon>Veillonellaceae</taxon>
        <taxon>Veillonella</taxon>
    </lineage>
</organism>
<feature type="domain" description="HTH tetR-type" evidence="3">
    <location>
        <begin position="12"/>
        <end position="72"/>
    </location>
</feature>
<dbReference type="AlphaFoldDB" id="A0A239ZX41"/>
<dbReference type="Proteomes" id="UP000214973">
    <property type="component" value="Chromosome 1"/>
</dbReference>
<dbReference type="SUPFAM" id="SSF46689">
    <property type="entry name" value="Homeodomain-like"/>
    <property type="match status" value="1"/>
</dbReference>
<evidence type="ECO:0000259" key="3">
    <source>
        <dbReference type="PROSITE" id="PS50977"/>
    </source>
</evidence>
<evidence type="ECO:0000256" key="2">
    <source>
        <dbReference type="PROSITE-ProRule" id="PRU00335"/>
    </source>
</evidence>
<dbReference type="InterPro" id="IPR001647">
    <property type="entry name" value="HTH_TetR"/>
</dbReference>
<keyword evidence="4" id="KW-0418">Kinase</keyword>
<dbReference type="GO" id="GO:0016301">
    <property type="term" value="F:kinase activity"/>
    <property type="evidence" value="ECO:0007669"/>
    <property type="project" value="UniProtKB-KW"/>
</dbReference>
<dbReference type="GO" id="GO:0003677">
    <property type="term" value="F:DNA binding"/>
    <property type="evidence" value="ECO:0007669"/>
    <property type="project" value="UniProtKB-UniRule"/>
</dbReference>
<protein>
    <submittedName>
        <fullName evidence="4">Probable dihydroxyacetone kinase regulator</fullName>
    </submittedName>
</protein>
<dbReference type="PROSITE" id="PS50977">
    <property type="entry name" value="HTH_TETR_2"/>
    <property type="match status" value="1"/>
</dbReference>